<dbReference type="Proteomes" id="UP000029493">
    <property type="component" value="Chromosome"/>
</dbReference>
<dbReference type="STRING" id="157783.LK03_18095"/>
<dbReference type="RefSeq" id="WP_038413741.1">
    <property type="nucleotide sequence ID" value="NZ_CP009455.1"/>
</dbReference>
<organism evidence="1 2">
    <name type="scientific">Pseudomonas cremoricolorata</name>
    <dbReference type="NCBI Taxonomy" id="157783"/>
    <lineage>
        <taxon>Bacteria</taxon>
        <taxon>Pseudomonadati</taxon>
        <taxon>Pseudomonadota</taxon>
        <taxon>Gammaproteobacteria</taxon>
        <taxon>Pseudomonadales</taxon>
        <taxon>Pseudomonadaceae</taxon>
        <taxon>Pseudomonas</taxon>
    </lineage>
</organism>
<name>A0A089WP32_9PSED</name>
<dbReference type="Pfam" id="PF11354">
    <property type="entry name" value="DUF3156"/>
    <property type="match status" value="1"/>
</dbReference>
<proteinExistence type="predicted"/>
<evidence type="ECO:0000313" key="2">
    <source>
        <dbReference type="Proteomes" id="UP000029493"/>
    </source>
</evidence>
<dbReference type="KEGG" id="psw:LK03_18095"/>
<dbReference type="EMBL" id="CP009455">
    <property type="protein sequence ID" value="AIR91060.1"/>
    <property type="molecule type" value="Genomic_DNA"/>
</dbReference>
<gene>
    <name evidence="1" type="ORF">LK03_18095</name>
</gene>
<reference evidence="1 2" key="1">
    <citation type="submission" date="2014-09" db="EMBL/GenBank/DDBJ databases">
        <authorList>
            <person name="Chan K.-G."/>
        </authorList>
    </citation>
    <scope>NUCLEOTIDE SEQUENCE [LARGE SCALE GENOMIC DNA]</scope>
    <source>
        <strain evidence="1 2">ND07</strain>
    </source>
</reference>
<dbReference type="eggNOG" id="ENOG5032T4A">
    <property type="taxonomic scope" value="Bacteria"/>
</dbReference>
<dbReference type="OrthoDB" id="8590098at2"/>
<protein>
    <recommendedName>
        <fullName evidence="3">DUF3156 domain-containing protein</fullName>
    </recommendedName>
</protein>
<evidence type="ECO:0008006" key="3">
    <source>
        <dbReference type="Google" id="ProtNLM"/>
    </source>
</evidence>
<evidence type="ECO:0000313" key="1">
    <source>
        <dbReference type="EMBL" id="AIR91060.1"/>
    </source>
</evidence>
<dbReference type="AlphaFoldDB" id="A0A089WP32"/>
<accession>A0A089WP32</accession>
<keyword evidence="2" id="KW-1185">Reference proteome</keyword>
<sequence length="194" mass="22146">MLARLRERLGRPGAPAGYRPGVTLSHLLRNLQPLQVIEQQATMACVQDSVRGWQGELRECVQAHLLMHVVTCEVHLSVPAAQPGALRLDLRHTGALRRTGVTCIYRSGDRQRFIALRDHLLSDARLLQALMPLDFKRLSLECHDGRWQLVLEHMGGSEVVNRMPALRRYIRISPEQRTHLLDCLARFDEVLKRL</sequence>
<dbReference type="InterPro" id="IPR021500">
    <property type="entry name" value="DUF3156"/>
</dbReference>